<dbReference type="STRING" id="553510.B1H19_23745"/>
<protein>
    <submittedName>
        <fullName evidence="1">Uncharacterized protein</fullName>
    </submittedName>
</protein>
<dbReference type="RefSeq" id="WP_083106808.1">
    <property type="nucleotide sequence ID" value="NZ_CP020569.1"/>
</dbReference>
<proteinExistence type="predicted"/>
<name>A0A1V0TV66_9ACTN</name>
<evidence type="ECO:0000313" key="1">
    <source>
        <dbReference type="EMBL" id="ARF56783.1"/>
    </source>
</evidence>
<dbReference type="OrthoDB" id="4331723at2"/>
<dbReference type="KEGG" id="sgv:B1H19_23745"/>
<dbReference type="Proteomes" id="UP000192726">
    <property type="component" value="Chromosome"/>
</dbReference>
<dbReference type="EMBL" id="CP020569">
    <property type="protein sequence ID" value="ARF56783.1"/>
    <property type="molecule type" value="Genomic_DNA"/>
</dbReference>
<organism evidence="1 2">
    <name type="scientific">Streptomyces gilvosporeus</name>
    <dbReference type="NCBI Taxonomy" id="553510"/>
    <lineage>
        <taxon>Bacteria</taxon>
        <taxon>Bacillati</taxon>
        <taxon>Actinomycetota</taxon>
        <taxon>Actinomycetes</taxon>
        <taxon>Kitasatosporales</taxon>
        <taxon>Streptomycetaceae</taxon>
        <taxon>Streptomyces</taxon>
    </lineage>
</organism>
<reference evidence="1 2" key="1">
    <citation type="submission" date="2017-04" db="EMBL/GenBank/DDBJ databases">
        <title>Complete Genome Sequence of Streptomyces gilvosporeus F607, a Capable Producer of Natamycin.</title>
        <authorList>
            <person name="Zong G."/>
            <person name="Zhong C."/>
            <person name="Fu J."/>
            <person name="Qin R."/>
            <person name="Cao G."/>
        </authorList>
    </citation>
    <scope>NUCLEOTIDE SEQUENCE [LARGE SCALE GENOMIC DNA]</scope>
    <source>
        <strain evidence="1 2">F607</strain>
    </source>
</reference>
<sequence length="69" mass="7630">MTTEPHTKARAACDELAAVLKQLGIVLPSLDVDPVWLSQERPRVLVELGRCNLETAHRLTAVLKKAAER</sequence>
<keyword evidence="2" id="KW-1185">Reference proteome</keyword>
<accession>A0A1V0TV66</accession>
<evidence type="ECO:0000313" key="2">
    <source>
        <dbReference type="Proteomes" id="UP000192726"/>
    </source>
</evidence>
<dbReference type="AlphaFoldDB" id="A0A1V0TV66"/>
<gene>
    <name evidence="1" type="ORF">B1H19_23745</name>
</gene>